<dbReference type="AlphaFoldDB" id="A0A3P7KSK0"/>
<keyword evidence="1" id="KW-0472">Membrane</keyword>
<keyword evidence="1" id="KW-0812">Transmembrane</keyword>
<gene>
    <name evidence="2" type="ORF">NOO_LOCUS13466</name>
</gene>
<evidence type="ECO:0000313" key="2">
    <source>
        <dbReference type="EMBL" id="VDN02197.1"/>
    </source>
</evidence>
<accession>A0A3P7KSK0</accession>
<feature type="non-terminal residue" evidence="2">
    <location>
        <position position="1"/>
    </location>
</feature>
<keyword evidence="3" id="KW-1185">Reference proteome</keyword>
<feature type="transmembrane region" description="Helical" evidence="1">
    <location>
        <begin position="7"/>
        <end position="25"/>
    </location>
</feature>
<reference evidence="2 3" key="1">
    <citation type="submission" date="2018-08" db="EMBL/GenBank/DDBJ databases">
        <authorList>
            <person name="Laetsch R D."/>
            <person name="Stevens L."/>
            <person name="Kumar S."/>
            <person name="Blaxter L. M."/>
        </authorList>
    </citation>
    <scope>NUCLEOTIDE SEQUENCE [LARGE SCALE GENOMIC DNA]</scope>
</reference>
<organism evidence="2 3">
    <name type="scientific">Onchocerca ochengi</name>
    <name type="common">Filarial nematode worm</name>
    <dbReference type="NCBI Taxonomy" id="42157"/>
    <lineage>
        <taxon>Eukaryota</taxon>
        <taxon>Metazoa</taxon>
        <taxon>Ecdysozoa</taxon>
        <taxon>Nematoda</taxon>
        <taxon>Chromadorea</taxon>
        <taxon>Rhabditida</taxon>
        <taxon>Spirurina</taxon>
        <taxon>Spiruromorpha</taxon>
        <taxon>Filarioidea</taxon>
        <taxon>Onchocercidae</taxon>
        <taxon>Onchocerca</taxon>
    </lineage>
</organism>
<proteinExistence type="predicted"/>
<dbReference type="EMBL" id="UYRW01015638">
    <property type="protein sequence ID" value="VDN02197.1"/>
    <property type="molecule type" value="Genomic_DNA"/>
</dbReference>
<name>A0A3P7KSK0_ONCOC</name>
<evidence type="ECO:0000256" key="1">
    <source>
        <dbReference type="SAM" id="Phobius"/>
    </source>
</evidence>
<keyword evidence="1" id="KW-1133">Transmembrane helix</keyword>
<sequence length="56" mass="6426">SQIPYYAMLHISILLWGSFAVLTDFEYGYSIPYLLTHITLFIASSTVALMVKFHKI</sequence>
<protein>
    <submittedName>
        <fullName evidence="2">Uncharacterized protein</fullName>
    </submittedName>
</protein>
<evidence type="ECO:0000313" key="3">
    <source>
        <dbReference type="Proteomes" id="UP000271087"/>
    </source>
</evidence>
<feature type="transmembrane region" description="Helical" evidence="1">
    <location>
        <begin position="31"/>
        <end position="51"/>
    </location>
</feature>
<dbReference type="Proteomes" id="UP000271087">
    <property type="component" value="Unassembled WGS sequence"/>
</dbReference>